<dbReference type="Proteomes" id="UP000325291">
    <property type="component" value="Unassembled WGS sequence"/>
</dbReference>
<dbReference type="Gene3D" id="3.40.33.10">
    <property type="entry name" value="CAP"/>
    <property type="match status" value="1"/>
</dbReference>
<gene>
    <name evidence="2" type="ORF">FLO80_03045</name>
</gene>
<dbReference type="RefSeq" id="WP_111361822.1">
    <property type="nucleotide sequence ID" value="NZ_VINQ01000001.1"/>
</dbReference>
<dbReference type="InterPro" id="IPR014044">
    <property type="entry name" value="CAP_dom"/>
</dbReference>
<dbReference type="InterPro" id="IPR035940">
    <property type="entry name" value="CAP_sf"/>
</dbReference>
<dbReference type="Gene3D" id="1.10.1330.10">
    <property type="entry name" value="Dockerin domain"/>
    <property type="match status" value="1"/>
</dbReference>
<keyword evidence="3" id="KW-1185">Reference proteome</keyword>
<dbReference type="InterPro" id="IPR036439">
    <property type="entry name" value="Dockerin_dom_sf"/>
</dbReference>
<dbReference type="EMBL" id="VINQ01000001">
    <property type="protein sequence ID" value="KAA0921160.1"/>
    <property type="molecule type" value="Genomic_DNA"/>
</dbReference>
<accession>A0A5A9ZVB5</accession>
<dbReference type="CDD" id="cd05379">
    <property type="entry name" value="CAP_bacterial"/>
    <property type="match status" value="1"/>
</dbReference>
<dbReference type="Pfam" id="PF00353">
    <property type="entry name" value="HemolysinCabind"/>
    <property type="match status" value="1"/>
</dbReference>
<dbReference type="GO" id="GO:0000272">
    <property type="term" value="P:polysaccharide catabolic process"/>
    <property type="evidence" value="ECO:0007669"/>
    <property type="project" value="InterPro"/>
</dbReference>
<comment type="caution">
    <text evidence="2">The sequence shown here is derived from an EMBL/GenBank/DDBJ whole genome shotgun (WGS) entry which is preliminary data.</text>
</comment>
<dbReference type="PANTHER" id="PTHR31157:SF1">
    <property type="entry name" value="SCP DOMAIN-CONTAINING PROTEIN"/>
    <property type="match status" value="1"/>
</dbReference>
<feature type="domain" description="SCP" evidence="1">
    <location>
        <begin position="68"/>
        <end position="173"/>
    </location>
</feature>
<dbReference type="Pfam" id="PF00188">
    <property type="entry name" value="CAP"/>
    <property type="match status" value="1"/>
</dbReference>
<evidence type="ECO:0000313" key="2">
    <source>
        <dbReference type="EMBL" id="KAA0921160.1"/>
    </source>
</evidence>
<organism evidence="2 3">
    <name type="scientific">Aquicoccus porphyridii</name>
    <dbReference type="NCBI Taxonomy" id="1852029"/>
    <lineage>
        <taxon>Bacteria</taxon>
        <taxon>Pseudomonadati</taxon>
        <taxon>Pseudomonadota</taxon>
        <taxon>Alphaproteobacteria</taxon>
        <taxon>Rhodobacterales</taxon>
        <taxon>Paracoccaceae</taxon>
        <taxon>Aquicoccus</taxon>
    </lineage>
</organism>
<protein>
    <submittedName>
        <fullName evidence="2">CAP domain-containing protein</fullName>
    </submittedName>
</protein>
<reference evidence="2 3" key="1">
    <citation type="submission" date="2019-07" db="EMBL/GenBank/DDBJ databases">
        <title>Aquicoccus porphyridii gen. nov., sp. nov., isolated from a small marine red alga, Porphyridium marinum.</title>
        <authorList>
            <person name="Liu L."/>
        </authorList>
    </citation>
    <scope>NUCLEOTIDE SEQUENCE [LARGE SCALE GENOMIC DNA]</scope>
    <source>
        <strain evidence="2 3">L1 8-17</strain>
    </source>
</reference>
<proteinExistence type="predicted"/>
<sequence>MTPLHGRNCEVTMPPIKEPTANEQFFLEMLNRARLDPAAEAARFGIGLNDPTPGNPDDTPSVVLTPDAKQPLAYNSLVGLAAEGHSQDMLDRDYFAHEAPAPAPNGTTPGDRMESAGYTFTGSWTWGENIAWSGTTGEIDLDASILSHHEGLFKSAGHRVNILNDAFRETGVSQVAGEFTAPDSEGVEHDYNASMLTNKFATSGSDIFLTGVVHDDLDGDLFYSPGEGRAGVSVSASGGATTSATAGGYALALAEGTTRVEVTFDWDGTPGTATLDMGGRNAKFDIVGGTRLMSSADLELGAGVVEAGLLGVEDLSLTGNEFDNLLIAGRGNNTIDGGSGDDIVQFAGLLADYEITVEAGTITVTDTREDHLNEGVNTLMNVATLRFADGDHVLEPSLDPGDGPVLLSGVLSDLAGDAIAGAEVTFTPEGETAPALGMTSDGAGAFALGLEEGASGQLDAQRDHGSGDPAIASGDALDVLRLAVGLEPSFGPAQSAHFVAADINENGAVTPNDALEVLRHAVGLASDHAPKWVFFDAATDWAALTLDADNAALPRGMEIASLDSDLEVEMTGILLGNMATL</sequence>
<dbReference type="AlphaFoldDB" id="A0A5A9ZVB5"/>
<dbReference type="InterPro" id="IPR001343">
    <property type="entry name" value="Hemolysn_Ca-bd"/>
</dbReference>
<evidence type="ECO:0000313" key="3">
    <source>
        <dbReference type="Proteomes" id="UP000325291"/>
    </source>
</evidence>
<dbReference type="PANTHER" id="PTHR31157">
    <property type="entry name" value="SCP DOMAIN-CONTAINING PROTEIN"/>
    <property type="match status" value="1"/>
</dbReference>
<dbReference type="SUPFAM" id="SSF55797">
    <property type="entry name" value="PR-1-like"/>
    <property type="match status" value="1"/>
</dbReference>
<name>A0A5A9ZVB5_9RHOB</name>
<evidence type="ECO:0000259" key="1">
    <source>
        <dbReference type="Pfam" id="PF00188"/>
    </source>
</evidence>
<dbReference type="GO" id="GO:0005509">
    <property type="term" value="F:calcium ion binding"/>
    <property type="evidence" value="ECO:0007669"/>
    <property type="project" value="InterPro"/>
</dbReference>